<evidence type="ECO:0000313" key="1">
    <source>
        <dbReference type="EMBL" id="GLS02603.1"/>
    </source>
</evidence>
<comment type="caution">
    <text evidence="1">The sequence shown here is derived from an EMBL/GenBank/DDBJ whole genome shotgun (WGS) entry which is preliminary data.</text>
</comment>
<dbReference type="EMBL" id="BSOY01000082">
    <property type="protein sequence ID" value="GLS02603.1"/>
    <property type="molecule type" value="Genomic_DNA"/>
</dbReference>
<evidence type="ECO:0000313" key="2">
    <source>
        <dbReference type="Proteomes" id="UP001156921"/>
    </source>
</evidence>
<reference evidence="2" key="1">
    <citation type="journal article" date="2019" name="Int. J. Syst. Evol. Microbiol.">
        <title>The Global Catalogue of Microorganisms (GCM) 10K type strain sequencing project: providing services to taxonomists for standard genome sequencing and annotation.</title>
        <authorList>
            <consortium name="The Broad Institute Genomics Platform"/>
            <consortium name="The Broad Institute Genome Sequencing Center for Infectious Disease"/>
            <person name="Wu L."/>
            <person name="Ma J."/>
        </authorList>
    </citation>
    <scope>NUCLEOTIDE SEQUENCE [LARGE SCALE GENOMIC DNA]</scope>
    <source>
        <strain evidence="2">NBRC 110107</strain>
    </source>
</reference>
<organism evidence="1 2">
    <name type="scientific">Brevundimonas denitrificans</name>
    <dbReference type="NCBI Taxonomy" id="1443434"/>
    <lineage>
        <taxon>Bacteria</taxon>
        <taxon>Pseudomonadati</taxon>
        <taxon>Pseudomonadota</taxon>
        <taxon>Alphaproteobacteria</taxon>
        <taxon>Caulobacterales</taxon>
        <taxon>Caulobacteraceae</taxon>
        <taxon>Brevundimonas</taxon>
    </lineage>
</organism>
<dbReference type="Gene3D" id="6.20.450.20">
    <property type="match status" value="1"/>
</dbReference>
<name>A0ABQ6BKZ9_9CAUL</name>
<protein>
    <submittedName>
        <fullName evidence="1">Uncharacterized protein</fullName>
    </submittedName>
</protein>
<dbReference type="Proteomes" id="UP001156921">
    <property type="component" value="Unassembled WGS sequence"/>
</dbReference>
<accession>A0ABQ6BKZ9</accession>
<keyword evidence="2" id="KW-1185">Reference proteome</keyword>
<proteinExistence type="predicted"/>
<dbReference type="RefSeq" id="WP_284223478.1">
    <property type="nucleotide sequence ID" value="NZ_BSOY01000082.1"/>
</dbReference>
<gene>
    <name evidence="1" type="ORF">GCM10007859_26310</name>
</gene>
<sequence>MTLTDPSSPDTALNDQEFDALAEGRLTPEALERLRVQVQAALDNPDESVSHDEVWTRLEQRMKRAVARAA</sequence>